<dbReference type="InterPro" id="IPR011059">
    <property type="entry name" value="Metal-dep_hydrolase_composite"/>
</dbReference>
<dbReference type="Proteomes" id="UP000247763">
    <property type="component" value="Chromosome"/>
</dbReference>
<dbReference type="InterPro" id="IPR050378">
    <property type="entry name" value="Metallo-dep_Hydrolases_sf"/>
</dbReference>
<dbReference type="Gene3D" id="3.20.20.140">
    <property type="entry name" value="Metal-dependent hydrolases"/>
    <property type="match status" value="2"/>
</dbReference>
<name>A0A2Z3I1D7_9CAUL</name>
<evidence type="ECO:0000313" key="3">
    <source>
        <dbReference type="Proteomes" id="UP000247763"/>
    </source>
</evidence>
<dbReference type="CDD" id="cd01297">
    <property type="entry name" value="D-aminoacylase"/>
    <property type="match status" value="1"/>
</dbReference>
<dbReference type="InterPro" id="IPR032466">
    <property type="entry name" value="Metal_Hydrolase"/>
</dbReference>
<dbReference type="OrthoDB" id="9766983at2"/>
<dbReference type="Gene3D" id="2.30.40.10">
    <property type="entry name" value="Urease, subunit C, domain 1"/>
    <property type="match status" value="1"/>
</dbReference>
<dbReference type="GO" id="GO:0005829">
    <property type="term" value="C:cytosol"/>
    <property type="evidence" value="ECO:0007669"/>
    <property type="project" value="TreeGrafter"/>
</dbReference>
<proteinExistence type="predicted"/>
<dbReference type="Pfam" id="PF07969">
    <property type="entry name" value="Amidohydro_3"/>
    <property type="match status" value="1"/>
</dbReference>
<dbReference type="EMBL" id="CP029479">
    <property type="protein sequence ID" value="AWM78779.1"/>
    <property type="molecule type" value="Genomic_DNA"/>
</dbReference>
<protein>
    <submittedName>
        <fullName evidence="2">Amidohydrolase</fullName>
    </submittedName>
</protein>
<evidence type="ECO:0000313" key="2">
    <source>
        <dbReference type="EMBL" id="AWM78779.1"/>
    </source>
</evidence>
<sequence length="584" mass="62679">MLDLIIRGGTVVDGTGAAPAVGDIGIQGDRIVAVGKVEGPARREIDATGLIVTPGWVDIHTHYDGQATWDAVMAPSSWHGVTTAIMGNCGVGFAPVRPGSQDFLIELMEGVEDIPGAALAEGIDWKWETFPEYLDALESKPRAIDVGVHVPHGSVRAYVLGDRCNTDYKPDAGEIAEMAQIVREGVAAGALGFSTSRTLLHKDVHGVHVPGTFAGSDEMLALGLSMKGLTHGVFEMVSDHLGDDDEWAWVKGFVEETGLPVTLVATSAGAYQGDKMFNIAEESRQKGMDIRPQIAGRPTGVLHGLTSNFHIFLASPTWKSELEALSVEDKVAAMGRPDIRAALLAEDSPLIRAATSAPVGGQVAGLDGLLWRIFPLGERPNYEPDREGSVAGLAEAAGVSPVEMMYDLLLRDGGRELFYQPLGGYQTYNFDFFRKNMQHPNVLFGLSDGGAHCGVIADAGMPSFILTHWARDRVKGEQFPLEFLVRKLTSDTARAYGLNDRGRIAPGLLADLNVIDFEALRLFRPEAIHDLPAGGRRLVQRVEGYRYTVKSGQVTFEDGQHTGALPGGLVRGGREAVILAEAAE</sequence>
<dbReference type="KEGG" id="phb:HYN04_07565"/>
<feature type="domain" description="Amidohydrolase 3" evidence="1">
    <location>
        <begin position="43"/>
        <end position="556"/>
    </location>
</feature>
<keyword evidence="3" id="KW-1185">Reference proteome</keyword>
<dbReference type="SUPFAM" id="SSF51338">
    <property type="entry name" value="Composite domain of metallo-dependent hydrolases"/>
    <property type="match status" value="1"/>
</dbReference>
<dbReference type="AlphaFoldDB" id="A0A2Z3I1D7"/>
<evidence type="ECO:0000259" key="1">
    <source>
        <dbReference type="Pfam" id="PF07969"/>
    </source>
</evidence>
<reference evidence="3" key="1">
    <citation type="submission" date="2018-05" db="EMBL/GenBank/DDBJ databases">
        <title>Genome sequencing of Phenylobacterium sp. HYN0004.</title>
        <authorList>
            <person name="Yi H."/>
            <person name="Baek C."/>
        </authorList>
    </citation>
    <scope>NUCLEOTIDE SEQUENCE [LARGE SCALE GENOMIC DNA]</scope>
    <source>
        <strain evidence="3">HYN0004</strain>
    </source>
</reference>
<gene>
    <name evidence="2" type="ORF">HYN04_07565</name>
</gene>
<dbReference type="InterPro" id="IPR013108">
    <property type="entry name" value="Amidohydro_3"/>
</dbReference>
<dbReference type="SUPFAM" id="SSF51556">
    <property type="entry name" value="Metallo-dependent hydrolases"/>
    <property type="match status" value="1"/>
</dbReference>
<keyword evidence="2" id="KW-0378">Hydrolase</keyword>
<dbReference type="GO" id="GO:0016812">
    <property type="term" value="F:hydrolase activity, acting on carbon-nitrogen (but not peptide) bonds, in cyclic amides"/>
    <property type="evidence" value="ECO:0007669"/>
    <property type="project" value="TreeGrafter"/>
</dbReference>
<organism evidence="2 3">
    <name type="scientific">Phenylobacterium parvum</name>
    <dbReference type="NCBI Taxonomy" id="2201350"/>
    <lineage>
        <taxon>Bacteria</taxon>
        <taxon>Pseudomonadati</taxon>
        <taxon>Pseudomonadota</taxon>
        <taxon>Alphaproteobacteria</taxon>
        <taxon>Caulobacterales</taxon>
        <taxon>Caulobacteraceae</taxon>
        <taxon>Phenylobacterium</taxon>
    </lineage>
</organism>
<dbReference type="PANTHER" id="PTHR11647">
    <property type="entry name" value="HYDRANTOINASE/DIHYDROPYRIMIDINASE FAMILY MEMBER"/>
    <property type="match status" value="1"/>
</dbReference>
<dbReference type="PANTHER" id="PTHR11647:SF1">
    <property type="entry name" value="COLLAPSIN RESPONSE MEDIATOR PROTEIN"/>
    <property type="match status" value="1"/>
</dbReference>
<accession>A0A2Z3I1D7</accession>